<protein>
    <recommendedName>
        <fullName evidence="1">Reverse transcriptase zinc-binding domain-containing protein</fullName>
    </recommendedName>
</protein>
<evidence type="ECO:0000313" key="3">
    <source>
        <dbReference type="Proteomes" id="UP001281410"/>
    </source>
</evidence>
<gene>
    <name evidence="2" type="ORF">Dsin_004278</name>
</gene>
<sequence length="270" mass="31491">MGGKSPLFGNQLCVQGIAWRRSPFFWNCCNNSKTSHFSKAIYSLLTLGSTTFKILVEGMLHVLGCGDRMIFWKDIRWDNVPLNQAFQKIFALATSKKGAVEDFGCWAGGKWEWEIQLRMQLFDWEREQWSCLKFALQCVVVRRFILDSLGWNFSPDGLFSVKSFCHCLEGQVMDDLRCYNLLWSGVCHLKVQIFVWQLIRDKVLVRKMLHKCIGGNGLRLDYPLCHTELESVEHPFFLLYKWTWRLWSAVSYPWDVQFCVDGSVKRCVEG</sequence>
<dbReference type="AlphaFoldDB" id="A0AAE0B9P6"/>
<accession>A0AAE0B9P6</accession>
<dbReference type="EMBL" id="JANJYJ010000001">
    <property type="protein sequence ID" value="KAK3232397.1"/>
    <property type="molecule type" value="Genomic_DNA"/>
</dbReference>
<feature type="domain" description="Reverse transcriptase zinc-binding" evidence="1">
    <location>
        <begin position="159"/>
        <end position="237"/>
    </location>
</feature>
<comment type="caution">
    <text evidence="2">The sequence shown here is derived from an EMBL/GenBank/DDBJ whole genome shotgun (WGS) entry which is preliminary data.</text>
</comment>
<dbReference type="InterPro" id="IPR026960">
    <property type="entry name" value="RVT-Znf"/>
</dbReference>
<evidence type="ECO:0000259" key="1">
    <source>
        <dbReference type="Pfam" id="PF13966"/>
    </source>
</evidence>
<keyword evidence="3" id="KW-1185">Reference proteome</keyword>
<name>A0AAE0B9P6_9ROSI</name>
<dbReference type="PANTHER" id="PTHR36617:SF5">
    <property type="entry name" value="OS05G0421675 PROTEIN"/>
    <property type="match status" value="1"/>
</dbReference>
<organism evidence="2 3">
    <name type="scientific">Dipteronia sinensis</name>
    <dbReference type="NCBI Taxonomy" id="43782"/>
    <lineage>
        <taxon>Eukaryota</taxon>
        <taxon>Viridiplantae</taxon>
        <taxon>Streptophyta</taxon>
        <taxon>Embryophyta</taxon>
        <taxon>Tracheophyta</taxon>
        <taxon>Spermatophyta</taxon>
        <taxon>Magnoliopsida</taxon>
        <taxon>eudicotyledons</taxon>
        <taxon>Gunneridae</taxon>
        <taxon>Pentapetalae</taxon>
        <taxon>rosids</taxon>
        <taxon>malvids</taxon>
        <taxon>Sapindales</taxon>
        <taxon>Sapindaceae</taxon>
        <taxon>Hippocastanoideae</taxon>
        <taxon>Acereae</taxon>
        <taxon>Dipteronia</taxon>
    </lineage>
</organism>
<dbReference type="PANTHER" id="PTHR36617">
    <property type="entry name" value="PROTEIN, PUTATIVE-RELATED"/>
    <property type="match status" value="1"/>
</dbReference>
<evidence type="ECO:0000313" key="2">
    <source>
        <dbReference type="EMBL" id="KAK3232397.1"/>
    </source>
</evidence>
<proteinExistence type="predicted"/>
<dbReference type="Pfam" id="PF13966">
    <property type="entry name" value="zf-RVT"/>
    <property type="match status" value="1"/>
</dbReference>
<dbReference type="Proteomes" id="UP001281410">
    <property type="component" value="Unassembled WGS sequence"/>
</dbReference>
<reference evidence="2" key="1">
    <citation type="journal article" date="2023" name="Plant J.">
        <title>Genome sequences and population genomics provide insights into the demographic history, inbreeding, and mutation load of two 'living fossil' tree species of Dipteronia.</title>
        <authorList>
            <person name="Feng Y."/>
            <person name="Comes H.P."/>
            <person name="Chen J."/>
            <person name="Zhu S."/>
            <person name="Lu R."/>
            <person name="Zhang X."/>
            <person name="Li P."/>
            <person name="Qiu J."/>
            <person name="Olsen K.M."/>
            <person name="Qiu Y."/>
        </authorList>
    </citation>
    <scope>NUCLEOTIDE SEQUENCE</scope>
    <source>
        <strain evidence="2">NBL</strain>
    </source>
</reference>